<dbReference type="SUPFAM" id="SSF101148">
    <property type="entry name" value="Plant invertase/pectin methylesterase inhibitor"/>
    <property type="match status" value="1"/>
</dbReference>
<dbReference type="Proteomes" id="UP001454036">
    <property type="component" value="Unassembled WGS sequence"/>
</dbReference>
<keyword evidence="6" id="KW-0325">Glycoprotein</keyword>
<dbReference type="InterPro" id="IPR051955">
    <property type="entry name" value="PME_Inhibitor"/>
</dbReference>
<evidence type="ECO:0000256" key="3">
    <source>
        <dbReference type="ARBA" id="ARBA00013229"/>
    </source>
</evidence>
<dbReference type="InterPro" id="IPR035513">
    <property type="entry name" value="Invertase/methylesterase_inhib"/>
</dbReference>
<name>A0AAV3RYW2_LITER</name>
<gene>
    <name evidence="9" type="ORF">LIER_33700</name>
</gene>
<proteinExistence type="inferred from homology"/>
<evidence type="ECO:0000313" key="9">
    <source>
        <dbReference type="EMBL" id="GAA0186412.1"/>
    </source>
</evidence>
<organism evidence="9 10">
    <name type="scientific">Lithospermum erythrorhizon</name>
    <name type="common">Purple gromwell</name>
    <name type="synonym">Lithospermum officinale var. erythrorhizon</name>
    <dbReference type="NCBI Taxonomy" id="34254"/>
    <lineage>
        <taxon>Eukaryota</taxon>
        <taxon>Viridiplantae</taxon>
        <taxon>Streptophyta</taxon>
        <taxon>Embryophyta</taxon>
        <taxon>Tracheophyta</taxon>
        <taxon>Spermatophyta</taxon>
        <taxon>Magnoliopsida</taxon>
        <taxon>eudicotyledons</taxon>
        <taxon>Gunneridae</taxon>
        <taxon>Pentapetalae</taxon>
        <taxon>asterids</taxon>
        <taxon>lamiids</taxon>
        <taxon>Boraginales</taxon>
        <taxon>Boraginaceae</taxon>
        <taxon>Boraginoideae</taxon>
        <taxon>Lithospermeae</taxon>
        <taxon>Lithospermum</taxon>
    </lineage>
</organism>
<dbReference type="GO" id="GO:0004857">
    <property type="term" value="F:enzyme inhibitor activity"/>
    <property type="evidence" value="ECO:0007669"/>
    <property type="project" value="InterPro"/>
</dbReference>
<accession>A0AAV3RYW2</accession>
<dbReference type="FunFam" id="1.20.140.40:FF:000010">
    <property type="entry name" value="Pectinesterase"/>
    <property type="match status" value="1"/>
</dbReference>
<dbReference type="Gene3D" id="1.20.140.40">
    <property type="entry name" value="Invertase/pectin methylesterase inhibitor family protein"/>
    <property type="match status" value="1"/>
</dbReference>
<keyword evidence="5" id="KW-1015">Disulfide bond</keyword>
<keyword evidence="10" id="KW-1185">Reference proteome</keyword>
<dbReference type="SMART" id="SM00856">
    <property type="entry name" value="PMEI"/>
    <property type="match status" value="1"/>
</dbReference>
<evidence type="ECO:0000256" key="4">
    <source>
        <dbReference type="ARBA" id="ARBA00022729"/>
    </source>
</evidence>
<dbReference type="GO" id="GO:0030599">
    <property type="term" value="F:pectinesterase activity"/>
    <property type="evidence" value="ECO:0007669"/>
    <property type="project" value="UniProtKB-EC"/>
</dbReference>
<dbReference type="Pfam" id="PF04043">
    <property type="entry name" value="PMEI"/>
    <property type="match status" value="1"/>
</dbReference>
<dbReference type="AlphaFoldDB" id="A0AAV3RYW2"/>
<comment type="similarity">
    <text evidence="1">In the N-terminal section; belongs to the PMEI family.</text>
</comment>
<keyword evidence="7" id="KW-1133">Transmembrane helix</keyword>
<protein>
    <recommendedName>
        <fullName evidence="3">pectinesterase</fullName>
        <ecNumber evidence="3">3.1.1.11</ecNumber>
    </recommendedName>
</protein>
<evidence type="ECO:0000313" key="10">
    <source>
        <dbReference type="Proteomes" id="UP001454036"/>
    </source>
</evidence>
<dbReference type="EC" id="3.1.1.11" evidence="3"/>
<dbReference type="PANTHER" id="PTHR31080">
    <property type="entry name" value="PECTINESTERASE INHIBITOR-LIKE"/>
    <property type="match status" value="1"/>
</dbReference>
<dbReference type="NCBIfam" id="TIGR01614">
    <property type="entry name" value="PME_inhib"/>
    <property type="match status" value="1"/>
</dbReference>
<evidence type="ECO:0000259" key="8">
    <source>
        <dbReference type="SMART" id="SM00856"/>
    </source>
</evidence>
<feature type="transmembrane region" description="Helical" evidence="7">
    <location>
        <begin position="37"/>
        <end position="59"/>
    </location>
</feature>
<dbReference type="InterPro" id="IPR006501">
    <property type="entry name" value="Pectinesterase_inhib_dom"/>
</dbReference>
<comment type="caution">
    <text evidence="9">The sequence shown here is derived from an EMBL/GenBank/DDBJ whole genome shotgun (WGS) entry which is preliminary data.</text>
</comment>
<feature type="domain" description="Pectinesterase inhibitor" evidence="8">
    <location>
        <begin position="84"/>
        <end position="243"/>
    </location>
</feature>
<evidence type="ECO:0000256" key="7">
    <source>
        <dbReference type="SAM" id="Phobius"/>
    </source>
</evidence>
<keyword evidence="7" id="KW-0472">Membrane</keyword>
<evidence type="ECO:0000256" key="2">
    <source>
        <dbReference type="ARBA" id="ARBA00007786"/>
    </source>
</evidence>
<comment type="similarity">
    <text evidence="2">In the C-terminal section; belongs to the pectinesterase family.</text>
</comment>
<sequence length="259" mass="28952">MESVNFIRGYGKVNPSEDQTFQFQTPQKPIPKNKSNITTIISITIFLLVIIGAIIGVIIHSSNPSKNQETGQTQNPSASLVTKKSCEMLKIVCNVTQHQDLCFNSIYPIYELLNNPKPTPILFYNISLQVAITQIKNLSSLPESLMKQTNDPGTKSALTDCISLFDDSLTQFNNSFTQMNLSPGESKTLTEMKISNMQTWMSAALTDQETCLDGLREMSSRIVEDVEVRVHDTEMYMGISLAILNNLSWLVEKLGFVMN</sequence>
<keyword evidence="4" id="KW-0732">Signal</keyword>
<reference evidence="9 10" key="1">
    <citation type="submission" date="2024-01" db="EMBL/GenBank/DDBJ databases">
        <title>The complete chloroplast genome sequence of Lithospermum erythrorhizon: insights into the phylogenetic relationship among Boraginaceae species and the maternal lineages of purple gromwells.</title>
        <authorList>
            <person name="Okada T."/>
            <person name="Watanabe K."/>
        </authorList>
    </citation>
    <scope>NUCLEOTIDE SEQUENCE [LARGE SCALE GENOMIC DNA]</scope>
</reference>
<dbReference type="PANTHER" id="PTHR31080:SF303">
    <property type="entry name" value="PECTINESTERASE 1-LIKE"/>
    <property type="match status" value="1"/>
</dbReference>
<keyword evidence="7" id="KW-0812">Transmembrane</keyword>
<evidence type="ECO:0000256" key="5">
    <source>
        <dbReference type="ARBA" id="ARBA00023157"/>
    </source>
</evidence>
<evidence type="ECO:0000256" key="1">
    <source>
        <dbReference type="ARBA" id="ARBA00006027"/>
    </source>
</evidence>
<dbReference type="EMBL" id="BAABME010013677">
    <property type="protein sequence ID" value="GAA0186412.1"/>
    <property type="molecule type" value="Genomic_DNA"/>
</dbReference>
<evidence type="ECO:0000256" key="6">
    <source>
        <dbReference type="ARBA" id="ARBA00023180"/>
    </source>
</evidence>
<dbReference type="CDD" id="cd15798">
    <property type="entry name" value="PMEI-like_3"/>
    <property type="match status" value="1"/>
</dbReference>